<evidence type="ECO:0000313" key="1">
    <source>
        <dbReference type="EMBL" id="MFD1520046.1"/>
    </source>
</evidence>
<comment type="caution">
    <text evidence="1">The sequence shown here is derived from an EMBL/GenBank/DDBJ whole genome shotgun (WGS) entry which is preliminary data.</text>
</comment>
<gene>
    <name evidence="1" type="ORF">ACFSJD_21300</name>
</gene>
<dbReference type="RefSeq" id="WP_344722508.1">
    <property type="nucleotide sequence ID" value="NZ_BAAAUS010000013.1"/>
</dbReference>
<evidence type="ECO:0000313" key="2">
    <source>
        <dbReference type="Proteomes" id="UP001597114"/>
    </source>
</evidence>
<proteinExistence type="predicted"/>
<keyword evidence="2" id="KW-1185">Reference proteome</keyword>
<dbReference type="Proteomes" id="UP001597114">
    <property type="component" value="Unassembled WGS sequence"/>
</dbReference>
<sequence>MIAEEFMKPDANPLALTLTLQPTDEDYGAVFNDERLPDARLHYDAFWAKPSWVVGPAPGQTEFRVETATSEQLAAGTGAAPQFPGGYRAIASHFKPGLTFYEIIFVAPGQTYGVILDGLVYINGKWRIFPAPWRVLTVNEPGHQH</sequence>
<organism evidence="1 2">
    <name type="scientific">Pseudonocardia yunnanensis</name>
    <dbReference type="NCBI Taxonomy" id="58107"/>
    <lineage>
        <taxon>Bacteria</taxon>
        <taxon>Bacillati</taxon>
        <taxon>Actinomycetota</taxon>
        <taxon>Actinomycetes</taxon>
        <taxon>Pseudonocardiales</taxon>
        <taxon>Pseudonocardiaceae</taxon>
        <taxon>Pseudonocardia</taxon>
    </lineage>
</organism>
<dbReference type="EMBL" id="JBHUCO010000023">
    <property type="protein sequence ID" value="MFD1520046.1"/>
    <property type="molecule type" value="Genomic_DNA"/>
</dbReference>
<accession>A0ABW4EYS1</accession>
<reference evidence="2" key="1">
    <citation type="journal article" date="2019" name="Int. J. Syst. Evol. Microbiol.">
        <title>The Global Catalogue of Microorganisms (GCM) 10K type strain sequencing project: providing services to taxonomists for standard genome sequencing and annotation.</title>
        <authorList>
            <consortium name="The Broad Institute Genomics Platform"/>
            <consortium name="The Broad Institute Genome Sequencing Center for Infectious Disease"/>
            <person name="Wu L."/>
            <person name="Ma J."/>
        </authorList>
    </citation>
    <scope>NUCLEOTIDE SEQUENCE [LARGE SCALE GENOMIC DNA]</scope>
    <source>
        <strain evidence="2">CCM 7043</strain>
    </source>
</reference>
<name>A0ABW4EYS1_9PSEU</name>
<protein>
    <submittedName>
        <fullName evidence="1">Uncharacterized protein</fullName>
    </submittedName>
</protein>